<dbReference type="EMBL" id="VSSQ01004301">
    <property type="protein sequence ID" value="MPM24607.1"/>
    <property type="molecule type" value="Genomic_DNA"/>
</dbReference>
<organism evidence="3">
    <name type="scientific">bioreactor metagenome</name>
    <dbReference type="NCBI Taxonomy" id="1076179"/>
    <lineage>
        <taxon>unclassified sequences</taxon>
        <taxon>metagenomes</taxon>
        <taxon>ecological metagenomes</taxon>
    </lineage>
</organism>
<dbReference type="SUPFAM" id="SSF48317">
    <property type="entry name" value="Acid phosphatase/Vanadium-dependent haloperoxidase"/>
    <property type="match status" value="1"/>
</dbReference>
<dbReference type="CDD" id="cd01610">
    <property type="entry name" value="PAP2_like"/>
    <property type="match status" value="1"/>
</dbReference>
<dbReference type="AlphaFoldDB" id="A0A644Y8W4"/>
<comment type="caution">
    <text evidence="3">The sequence shown here is derived from an EMBL/GenBank/DDBJ whole genome shotgun (WGS) entry which is preliminary data.</text>
</comment>
<evidence type="ECO:0000313" key="3">
    <source>
        <dbReference type="EMBL" id="MPM24607.1"/>
    </source>
</evidence>
<dbReference type="InterPro" id="IPR036938">
    <property type="entry name" value="PAP2/HPO_sf"/>
</dbReference>
<dbReference type="GO" id="GO:0042392">
    <property type="term" value="F:sphingosine-1-phosphate phosphatase activity"/>
    <property type="evidence" value="ECO:0007669"/>
    <property type="project" value="TreeGrafter"/>
</dbReference>
<name>A0A644Y8W4_9ZZZZ</name>
<sequence length="192" mass="22624">MKITDLKILFWQPKTDWFKVLASKKYGRYSLLTLNYCLWLFLFYISYLLIKTDINIFWQLFFATIISEIIEKILKSKQFWPRPLHLRQNVLPKGILKGWYLKGSFPSGHAIKVFFFLVIILQSVISFPLLIFVLITTTLLFSRVILGLHYPIDIVGGIIIGLLIGFFVTQLHFPQLMLNFVQPIFNFIFLIK</sequence>
<evidence type="ECO:0000256" key="1">
    <source>
        <dbReference type="SAM" id="Phobius"/>
    </source>
</evidence>
<dbReference type="InterPro" id="IPR000326">
    <property type="entry name" value="PAP2/HPO"/>
</dbReference>
<dbReference type="Pfam" id="PF01569">
    <property type="entry name" value="PAP2"/>
    <property type="match status" value="1"/>
</dbReference>
<gene>
    <name evidence="3" type="ORF">SDC9_71090</name>
</gene>
<dbReference type="PANTHER" id="PTHR14969">
    <property type="entry name" value="SPHINGOSINE-1-PHOSPHATE PHOSPHOHYDROLASE"/>
    <property type="match status" value="1"/>
</dbReference>
<keyword evidence="1" id="KW-0812">Transmembrane</keyword>
<reference evidence="3" key="1">
    <citation type="submission" date="2019-08" db="EMBL/GenBank/DDBJ databases">
        <authorList>
            <person name="Kucharzyk K."/>
            <person name="Murdoch R.W."/>
            <person name="Higgins S."/>
            <person name="Loffler F."/>
        </authorList>
    </citation>
    <scope>NUCLEOTIDE SEQUENCE</scope>
</reference>
<evidence type="ECO:0000259" key="2">
    <source>
        <dbReference type="SMART" id="SM00014"/>
    </source>
</evidence>
<dbReference type="PANTHER" id="PTHR14969:SF13">
    <property type="entry name" value="AT30094P"/>
    <property type="match status" value="1"/>
</dbReference>
<keyword evidence="1" id="KW-1133">Transmembrane helix</keyword>
<feature type="transmembrane region" description="Helical" evidence="1">
    <location>
        <begin position="29"/>
        <end position="50"/>
    </location>
</feature>
<feature type="transmembrane region" description="Helical" evidence="1">
    <location>
        <begin position="148"/>
        <end position="168"/>
    </location>
</feature>
<accession>A0A644Y8W4</accession>
<dbReference type="SMART" id="SM00014">
    <property type="entry name" value="acidPPc"/>
    <property type="match status" value="1"/>
</dbReference>
<feature type="transmembrane region" description="Helical" evidence="1">
    <location>
        <begin position="113"/>
        <end position="142"/>
    </location>
</feature>
<proteinExistence type="predicted"/>
<feature type="domain" description="Phosphatidic acid phosphatase type 2/haloperoxidase" evidence="2">
    <location>
        <begin position="55"/>
        <end position="169"/>
    </location>
</feature>
<protein>
    <recommendedName>
        <fullName evidence="2">Phosphatidic acid phosphatase type 2/haloperoxidase domain-containing protein</fullName>
    </recommendedName>
</protein>
<keyword evidence="1" id="KW-0472">Membrane</keyword>
<dbReference type="Gene3D" id="1.20.144.10">
    <property type="entry name" value="Phosphatidic acid phosphatase type 2/haloperoxidase"/>
    <property type="match status" value="1"/>
</dbReference>